<evidence type="ECO:0000313" key="2">
    <source>
        <dbReference type="EMBL" id="QJB03027.1"/>
    </source>
</evidence>
<reference evidence="1" key="1">
    <citation type="submission" date="2020-03" db="EMBL/GenBank/DDBJ databases">
        <title>The deep terrestrial virosphere.</title>
        <authorList>
            <person name="Holmfeldt K."/>
            <person name="Nilsson E."/>
            <person name="Simone D."/>
            <person name="Lopez-Fernandez M."/>
            <person name="Wu X."/>
            <person name="de Brujin I."/>
            <person name="Lundin D."/>
            <person name="Andersson A."/>
            <person name="Bertilsson S."/>
            <person name="Dopson M."/>
        </authorList>
    </citation>
    <scope>NUCLEOTIDE SEQUENCE</scope>
    <source>
        <strain evidence="1">MM171A00097</strain>
        <strain evidence="2">MM171B00933</strain>
    </source>
</reference>
<evidence type="ECO:0000313" key="1">
    <source>
        <dbReference type="EMBL" id="QJA43391.1"/>
    </source>
</evidence>
<dbReference type="EMBL" id="MT143710">
    <property type="protein sequence ID" value="QJA43391.1"/>
    <property type="molecule type" value="Genomic_DNA"/>
</dbReference>
<dbReference type="EMBL" id="MT143821">
    <property type="protein sequence ID" value="QJB03027.1"/>
    <property type="molecule type" value="Genomic_DNA"/>
</dbReference>
<dbReference type="AlphaFoldDB" id="A0A6H1Z7F5"/>
<accession>A0A6H1Z7F5</accession>
<organism evidence="1">
    <name type="scientific">viral metagenome</name>
    <dbReference type="NCBI Taxonomy" id="1070528"/>
    <lineage>
        <taxon>unclassified sequences</taxon>
        <taxon>metagenomes</taxon>
        <taxon>organismal metagenomes</taxon>
    </lineage>
</organism>
<sequence length="74" mass="8136">MATLGLPQKHPRWNQDDLDYLNENYGLKSAVAIGEHLGRSTNALKIISLRRLGGHNQRANIYTARTVAAVLGVP</sequence>
<protein>
    <submittedName>
        <fullName evidence="1">Uncharacterized protein</fullName>
    </submittedName>
</protein>
<name>A0A6H1Z7F5_9ZZZZ</name>
<proteinExistence type="predicted"/>
<gene>
    <name evidence="1" type="ORF">MM171A00097_0038</name>
    <name evidence="2" type="ORF">MM171B00933_0011</name>
</gene>